<keyword evidence="1" id="KW-0472">Membrane</keyword>
<proteinExistence type="predicted"/>
<accession>A0A6C0JAF6</accession>
<dbReference type="EMBL" id="MN740346">
    <property type="protein sequence ID" value="QHU01666.1"/>
    <property type="molecule type" value="Genomic_DNA"/>
</dbReference>
<sequence length="460" mass="51825">MLIYVDNKKINVNKLESIYIINQTFGDGIIKYNGITLSTKYNFAYYGIQEKSQLILNGIKGGEPEGVKKNSGLILNIVIGVILYLIFVLTVGTGLYTTVIEFLFIIIRDVISGQLLNNTFCSGVFSASKIPERFSHTLLKAMMTIIFIIFSIVLIYYSVYIFANLVSLIFLYTSKKIVNQFRGTPENDTELLCDSLKNASWVGFITAAVYTSIYYVLRIPNALLEFIENKAPFEIKIFNPILNAIDMGLTAFKDTIVLSIPILGEVIDGYLAAIGSGVEMLWSIARLFRDEVGDPLNNYFFSCNSSNSLDKLYELFEGISTGTGSGAELQEVFTDARLMVWVNKLLGKTASDISISPEKLNKFRKNYQKNGRDSITLKKYADKYIKFVKGRPLRKYIINILFTLMCQIFKFGNVFGIKILEISPTFEKPLDMISDGLYSGMISVIVFVITLLVLFIKNLF</sequence>
<feature type="transmembrane region" description="Helical" evidence="1">
    <location>
        <begin position="73"/>
        <end position="96"/>
    </location>
</feature>
<protein>
    <submittedName>
        <fullName evidence="2">Uncharacterized protein</fullName>
    </submittedName>
</protein>
<organism evidence="2">
    <name type="scientific">viral metagenome</name>
    <dbReference type="NCBI Taxonomy" id="1070528"/>
    <lineage>
        <taxon>unclassified sequences</taxon>
        <taxon>metagenomes</taxon>
        <taxon>organismal metagenomes</taxon>
    </lineage>
</organism>
<feature type="transmembrane region" description="Helical" evidence="1">
    <location>
        <begin position="396"/>
        <end position="417"/>
    </location>
</feature>
<keyword evidence="1" id="KW-0812">Transmembrane</keyword>
<feature type="transmembrane region" description="Helical" evidence="1">
    <location>
        <begin position="145"/>
        <end position="172"/>
    </location>
</feature>
<dbReference type="AlphaFoldDB" id="A0A6C0JAF6"/>
<keyword evidence="1" id="KW-1133">Transmembrane helix</keyword>
<evidence type="ECO:0000313" key="2">
    <source>
        <dbReference type="EMBL" id="QHU01666.1"/>
    </source>
</evidence>
<feature type="transmembrane region" description="Helical" evidence="1">
    <location>
        <begin position="437"/>
        <end position="456"/>
    </location>
</feature>
<evidence type="ECO:0000256" key="1">
    <source>
        <dbReference type="SAM" id="Phobius"/>
    </source>
</evidence>
<name>A0A6C0JAF6_9ZZZZ</name>
<reference evidence="2" key="1">
    <citation type="journal article" date="2020" name="Nature">
        <title>Giant virus diversity and host interactions through global metagenomics.</title>
        <authorList>
            <person name="Schulz F."/>
            <person name="Roux S."/>
            <person name="Paez-Espino D."/>
            <person name="Jungbluth S."/>
            <person name="Walsh D.A."/>
            <person name="Denef V.J."/>
            <person name="McMahon K.D."/>
            <person name="Konstantinidis K.T."/>
            <person name="Eloe-Fadrosh E.A."/>
            <person name="Kyrpides N.C."/>
            <person name="Woyke T."/>
        </authorList>
    </citation>
    <scope>NUCLEOTIDE SEQUENCE</scope>
    <source>
        <strain evidence="2">GVMAG-M-3300025874-2</strain>
    </source>
</reference>